<keyword evidence="2 5" id="KW-0217">Developmental protein</keyword>
<feature type="region of interest" description="Disordered" evidence="6">
    <location>
        <begin position="1"/>
        <end position="60"/>
    </location>
</feature>
<dbReference type="STRING" id="3476.A0A2P5B3E5"/>
<dbReference type="EMBL" id="JXTB01000374">
    <property type="protein sequence ID" value="PON43293.1"/>
    <property type="molecule type" value="Genomic_DNA"/>
</dbReference>
<dbReference type="GO" id="GO:0030154">
    <property type="term" value="P:cell differentiation"/>
    <property type="evidence" value="ECO:0007669"/>
    <property type="project" value="UniProtKB-KW"/>
</dbReference>
<keyword evidence="8" id="KW-1185">Reference proteome</keyword>
<evidence type="ECO:0000256" key="4">
    <source>
        <dbReference type="ARBA" id="ARBA00023089"/>
    </source>
</evidence>
<evidence type="ECO:0000256" key="2">
    <source>
        <dbReference type="ARBA" id="ARBA00022473"/>
    </source>
</evidence>
<evidence type="ECO:0000256" key="5">
    <source>
        <dbReference type="RuleBase" id="RU364012"/>
    </source>
</evidence>
<evidence type="ECO:0000256" key="6">
    <source>
        <dbReference type="SAM" id="MobiDB-lite"/>
    </source>
</evidence>
<protein>
    <recommendedName>
        <fullName evidence="5">FRIGIDA-like protein</fullName>
    </recommendedName>
</protein>
<comment type="caution">
    <text evidence="7">The sequence shown here is derived from an EMBL/GenBank/DDBJ whole genome shotgun (WGS) entry which is preliminary data.</text>
</comment>
<evidence type="ECO:0000313" key="8">
    <source>
        <dbReference type="Proteomes" id="UP000237105"/>
    </source>
</evidence>
<feature type="compositionally biased region" description="Polar residues" evidence="6">
    <location>
        <begin position="1"/>
        <end position="16"/>
    </location>
</feature>
<dbReference type="OrthoDB" id="1166059at2759"/>
<dbReference type="AlphaFoldDB" id="A0A2P5B3E5"/>
<evidence type="ECO:0000313" key="7">
    <source>
        <dbReference type="EMBL" id="PON43293.1"/>
    </source>
</evidence>
<gene>
    <name evidence="7" type="ORF">PanWU01x14_274910</name>
</gene>
<evidence type="ECO:0000256" key="3">
    <source>
        <dbReference type="ARBA" id="ARBA00022782"/>
    </source>
</evidence>
<reference evidence="8" key="1">
    <citation type="submission" date="2016-06" db="EMBL/GenBank/DDBJ databases">
        <title>Parallel loss of symbiosis genes in relatives of nitrogen-fixing non-legume Parasponia.</title>
        <authorList>
            <person name="Van Velzen R."/>
            <person name="Holmer R."/>
            <person name="Bu F."/>
            <person name="Rutten L."/>
            <person name="Van Zeijl A."/>
            <person name="Liu W."/>
            <person name="Santuari L."/>
            <person name="Cao Q."/>
            <person name="Sharma T."/>
            <person name="Shen D."/>
            <person name="Roswanjaya Y."/>
            <person name="Wardhani T."/>
            <person name="Kalhor M.S."/>
            <person name="Jansen J."/>
            <person name="Van den Hoogen J."/>
            <person name="Gungor B."/>
            <person name="Hartog M."/>
            <person name="Hontelez J."/>
            <person name="Verver J."/>
            <person name="Yang W.-C."/>
            <person name="Schijlen E."/>
            <person name="Repin R."/>
            <person name="Schilthuizen M."/>
            <person name="Schranz E."/>
            <person name="Heidstra R."/>
            <person name="Miyata K."/>
            <person name="Fedorova E."/>
            <person name="Kohlen W."/>
            <person name="Bisseling T."/>
            <person name="Smit S."/>
            <person name="Geurts R."/>
        </authorList>
    </citation>
    <scope>NUCLEOTIDE SEQUENCE [LARGE SCALE GENOMIC DNA]</scope>
    <source>
        <strain evidence="8">cv. WU1-14</strain>
    </source>
</reference>
<dbReference type="PANTHER" id="PTHR31791:SF47">
    <property type="entry name" value="INACTIVE FRIGIDA-LIKE PROTEIN 2"/>
    <property type="match status" value="1"/>
</dbReference>
<dbReference type="GO" id="GO:0009908">
    <property type="term" value="P:flower development"/>
    <property type="evidence" value="ECO:0007669"/>
    <property type="project" value="UniProtKB-KW"/>
</dbReference>
<comment type="similarity">
    <text evidence="1 5">Belongs to the Frigida family.</text>
</comment>
<dbReference type="PANTHER" id="PTHR31791">
    <property type="entry name" value="FRIGIDA-LIKE PROTEIN 3-RELATED"/>
    <property type="match status" value="1"/>
</dbReference>
<dbReference type="InterPro" id="IPR012474">
    <property type="entry name" value="Frigida"/>
</dbReference>
<sequence>MATTLETISESLQPINTKKEKLKKPSKASKPISLSSPPSPEEPSSVSEPDNQNRVEPVPNGVANLVAPRAELVAFCEKMDGLGLRNYVCKELRERYAIRQAPDPGALVPGGMEGFYNEKGDEDFELRTVRKSCALLLEQLMAVCPDVGVENREKAKNLV</sequence>
<organism evidence="7 8">
    <name type="scientific">Parasponia andersonii</name>
    <name type="common">Sponia andersonii</name>
    <dbReference type="NCBI Taxonomy" id="3476"/>
    <lineage>
        <taxon>Eukaryota</taxon>
        <taxon>Viridiplantae</taxon>
        <taxon>Streptophyta</taxon>
        <taxon>Embryophyta</taxon>
        <taxon>Tracheophyta</taxon>
        <taxon>Spermatophyta</taxon>
        <taxon>Magnoliopsida</taxon>
        <taxon>eudicotyledons</taxon>
        <taxon>Gunneridae</taxon>
        <taxon>Pentapetalae</taxon>
        <taxon>rosids</taxon>
        <taxon>fabids</taxon>
        <taxon>Rosales</taxon>
        <taxon>Cannabaceae</taxon>
        <taxon>Parasponia</taxon>
    </lineage>
</organism>
<dbReference type="Pfam" id="PF07899">
    <property type="entry name" value="Frigida"/>
    <property type="match status" value="1"/>
</dbReference>
<dbReference type="Proteomes" id="UP000237105">
    <property type="component" value="Unassembled WGS sequence"/>
</dbReference>
<feature type="compositionally biased region" description="Low complexity" evidence="6">
    <location>
        <begin position="28"/>
        <end position="49"/>
    </location>
</feature>
<accession>A0A2P5B3E5</accession>
<name>A0A2P5B3E5_PARAD</name>
<proteinExistence type="inferred from homology"/>
<keyword evidence="3 5" id="KW-0221">Differentiation</keyword>
<evidence type="ECO:0000256" key="1">
    <source>
        <dbReference type="ARBA" id="ARBA00008956"/>
    </source>
</evidence>
<keyword evidence="4 5" id="KW-0287">Flowering</keyword>